<feature type="domain" description="W2" evidence="2">
    <location>
        <begin position="340"/>
        <end position="425"/>
    </location>
</feature>
<evidence type="ECO:0000313" key="3">
    <source>
        <dbReference type="EMBL" id="WFD39415.1"/>
    </source>
</evidence>
<protein>
    <recommendedName>
        <fullName evidence="2">W2 domain-containing protein</fullName>
    </recommendedName>
</protein>
<evidence type="ECO:0000313" key="4">
    <source>
        <dbReference type="Proteomes" id="UP001217754"/>
    </source>
</evidence>
<feature type="region of interest" description="Disordered" evidence="1">
    <location>
        <begin position="1"/>
        <end position="30"/>
    </location>
</feature>
<dbReference type="PANTHER" id="PTHR14208:SF2">
    <property type="entry name" value="PROTEIN KRASAVIETZ"/>
    <property type="match status" value="1"/>
</dbReference>
<dbReference type="InterPro" id="IPR057397">
    <property type="entry name" value="HEAT_5MP1_2"/>
</dbReference>
<gene>
    <name evidence="3" type="ORF">MJAP1_002392</name>
</gene>
<dbReference type="GO" id="GO:0005737">
    <property type="term" value="C:cytoplasm"/>
    <property type="evidence" value="ECO:0007669"/>
    <property type="project" value="TreeGrafter"/>
</dbReference>
<dbReference type="AlphaFoldDB" id="A0AAF0EYN5"/>
<reference evidence="3" key="1">
    <citation type="submission" date="2023-03" db="EMBL/GenBank/DDBJ databases">
        <title>Mating type loci evolution in Malassezia.</title>
        <authorList>
            <person name="Coelho M.A."/>
        </authorList>
    </citation>
    <scope>NUCLEOTIDE SEQUENCE</scope>
    <source>
        <strain evidence="3">CBS 9431</strain>
    </source>
</reference>
<proteinExistence type="predicted"/>
<dbReference type="EMBL" id="CP119961">
    <property type="protein sequence ID" value="WFD39415.1"/>
    <property type="molecule type" value="Genomic_DNA"/>
</dbReference>
<dbReference type="InterPro" id="IPR016024">
    <property type="entry name" value="ARM-type_fold"/>
</dbReference>
<sequence length="429" mass="48630">MTSTPPTAPTGNNKPTLTGSRIKQRKGAVKSQAKFEPEVFRNSLYKYFETIQPGDWDGYLSSLDKAGNTLDYRRYTDQLFEILIVGGLLAPGGSYLDDGAPMSAFSIFAAKSDNIDDVRPFVEVIEKMIRRYKFLQKPLEESSMPGILQYINRYEPIQVSKLAVACSLSIQMGLTSASILAPLQKDHLTKDDLALNFITEVFRTYLKDQTMEHLASVLRKGGIRDWMLFFPQTKRSQPDVIYNYFRSEEVGLPQVADYHARRQVKELREQTASDLAEMVKTEETTPQEILTMLNERQKKLGLSPEEFIVVVFEGLMRGIDAAAKQDQLEMIVPKEVERLAGVLEPFASNARSEIALINAIQVHCYTDTRVFKSFATLLKILYNENVLSDQAIIYWAQKGAKPQGKQHFLKLAEPLVNFLESQDSDEEDE</sequence>
<dbReference type="Pfam" id="PF02020">
    <property type="entry name" value="W2"/>
    <property type="match status" value="1"/>
</dbReference>
<name>A0AAF0EYN5_9BASI</name>
<dbReference type="SMART" id="SM00515">
    <property type="entry name" value="eIF5C"/>
    <property type="match status" value="1"/>
</dbReference>
<dbReference type="SUPFAM" id="SSF48371">
    <property type="entry name" value="ARM repeat"/>
    <property type="match status" value="1"/>
</dbReference>
<dbReference type="Proteomes" id="UP001217754">
    <property type="component" value="Chromosome 4"/>
</dbReference>
<feature type="compositionally biased region" description="Polar residues" evidence="1">
    <location>
        <begin position="1"/>
        <end position="21"/>
    </location>
</feature>
<evidence type="ECO:0000256" key="1">
    <source>
        <dbReference type="SAM" id="MobiDB-lite"/>
    </source>
</evidence>
<dbReference type="GeneID" id="85226043"/>
<keyword evidence="4" id="KW-1185">Reference proteome</keyword>
<dbReference type="InterPro" id="IPR051245">
    <property type="entry name" value="eIF5-mimic_regulator"/>
</dbReference>
<evidence type="ECO:0000259" key="2">
    <source>
        <dbReference type="SMART" id="SM00515"/>
    </source>
</evidence>
<dbReference type="GO" id="GO:0016020">
    <property type="term" value="C:membrane"/>
    <property type="evidence" value="ECO:0007669"/>
    <property type="project" value="TreeGrafter"/>
</dbReference>
<dbReference type="PANTHER" id="PTHR14208">
    <property type="entry name" value="BASIC LEUCINE ZIPPER AND W2 DOMAIN-CONTAINING PROTEIN"/>
    <property type="match status" value="1"/>
</dbReference>
<dbReference type="Gene3D" id="1.25.40.180">
    <property type="match status" value="1"/>
</dbReference>
<dbReference type="InterPro" id="IPR003307">
    <property type="entry name" value="W2_domain"/>
</dbReference>
<organism evidence="3 4">
    <name type="scientific">Malassezia japonica</name>
    <dbReference type="NCBI Taxonomy" id="223818"/>
    <lineage>
        <taxon>Eukaryota</taxon>
        <taxon>Fungi</taxon>
        <taxon>Dikarya</taxon>
        <taxon>Basidiomycota</taxon>
        <taxon>Ustilaginomycotina</taxon>
        <taxon>Malasseziomycetes</taxon>
        <taxon>Malasseziales</taxon>
        <taxon>Malasseziaceae</taxon>
        <taxon>Malassezia</taxon>
    </lineage>
</organism>
<dbReference type="Pfam" id="PF25504">
    <property type="entry name" value="HEAT_5MP1_2"/>
    <property type="match status" value="1"/>
</dbReference>
<accession>A0AAF0EYN5</accession>
<dbReference type="RefSeq" id="XP_060122312.1">
    <property type="nucleotide sequence ID" value="XM_060266329.1"/>
</dbReference>